<name>A0A4U2PV00_9BACL</name>
<dbReference type="Proteomes" id="UP000308114">
    <property type="component" value="Unassembled WGS sequence"/>
</dbReference>
<protein>
    <submittedName>
        <fullName evidence="1">Uncharacterized protein</fullName>
    </submittedName>
</protein>
<dbReference type="EMBL" id="PNXQ01000013">
    <property type="protein sequence ID" value="TKH43413.1"/>
    <property type="molecule type" value="Genomic_DNA"/>
</dbReference>
<comment type="caution">
    <text evidence="1">The sequence shown here is derived from an EMBL/GenBank/DDBJ whole genome shotgun (WGS) entry which is preliminary data.</text>
</comment>
<accession>A0A4U2PV00</accession>
<proteinExistence type="predicted"/>
<evidence type="ECO:0000313" key="1">
    <source>
        <dbReference type="EMBL" id="TKH43413.1"/>
    </source>
</evidence>
<organism evidence="1 2">
    <name type="scientific">Paenibacillus terrae</name>
    <dbReference type="NCBI Taxonomy" id="159743"/>
    <lineage>
        <taxon>Bacteria</taxon>
        <taxon>Bacillati</taxon>
        <taxon>Bacillota</taxon>
        <taxon>Bacilli</taxon>
        <taxon>Bacillales</taxon>
        <taxon>Paenibacillaceae</taxon>
        <taxon>Paenibacillus</taxon>
    </lineage>
</organism>
<dbReference type="AlphaFoldDB" id="A0A4U2PV00"/>
<sequence length="116" mass="13210">MSIAKIAKKKKIVLEKFERTTLGHTSGVYKIVKLEGVDIFDSKKNVKPPFVAKRLRYEGNQLLFQSIGNEFIYTVSEDCNKYVGGIPEEWLPQLIAAISENKKNDPSADYDLQIIF</sequence>
<gene>
    <name evidence="1" type="ORF">C1I60_14035</name>
</gene>
<evidence type="ECO:0000313" key="2">
    <source>
        <dbReference type="Proteomes" id="UP000308114"/>
    </source>
</evidence>
<reference evidence="1 2" key="1">
    <citation type="submission" date="2018-01" db="EMBL/GenBank/DDBJ databases">
        <title>Bacillales members from the olive rhizosphere are effective biological control agents against Verticillium dahliae.</title>
        <authorList>
            <person name="Gomez-Lama C."/>
            <person name="Legarda G."/>
            <person name="Ruano-Rosa D."/>
            <person name="Pizarro-Tobias P."/>
            <person name="Valverde-Corredor A."/>
            <person name="Niqui J.L."/>
            <person name="Trivino J.C."/>
            <person name="Roca A."/>
            <person name="Mercado-Blanco J."/>
        </authorList>
    </citation>
    <scope>NUCLEOTIDE SEQUENCE [LARGE SCALE GENOMIC DNA]</scope>
    <source>
        <strain evidence="1 2">PIC167</strain>
    </source>
</reference>